<accession>A0ABW2JB26</accession>
<name>A0ABW2JB26_9ACTN</name>
<evidence type="ECO:0000313" key="6">
    <source>
        <dbReference type="Proteomes" id="UP001596523"/>
    </source>
</evidence>
<evidence type="ECO:0000256" key="2">
    <source>
        <dbReference type="ARBA" id="ARBA00023136"/>
    </source>
</evidence>
<gene>
    <name evidence="5" type="ORF">ACFQVC_02185</name>
</gene>
<proteinExistence type="predicted"/>
<comment type="caution">
    <text evidence="5">The sequence shown here is derived from an EMBL/GenBank/DDBJ whole genome shotgun (WGS) entry which is preliminary data.</text>
</comment>
<keyword evidence="6" id="KW-1185">Reference proteome</keyword>
<reference evidence="6" key="1">
    <citation type="journal article" date="2019" name="Int. J. Syst. Evol. Microbiol.">
        <title>The Global Catalogue of Microorganisms (GCM) 10K type strain sequencing project: providing services to taxonomists for standard genome sequencing and annotation.</title>
        <authorList>
            <consortium name="The Broad Institute Genomics Platform"/>
            <consortium name="The Broad Institute Genome Sequencing Center for Infectious Disease"/>
            <person name="Wu L."/>
            <person name="Ma J."/>
        </authorList>
    </citation>
    <scope>NUCLEOTIDE SEQUENCE [LARGE SCALE GENOMIC DNA]</scope>
    <source>
        <strain evidence="6">SYNS20</strain>
    </source>
</reference>
<organism evidence="5 6">
    <name type="scientific">Streptomyces monticola</name>
    <dbReference type="NCBI Taxonomy" id="2666263"/>
    <lineage>
        <taxon>Bacteria</taxon>
        <taxon>Bacillati</taxon>
        <taxon>Actinomycetota</taxon>
        <taxon>Actinomycetes</taxon>
        <taxon>Kitasatosporales</taxon>
        <taxon>Streptomycetaceae</taxon>
        <taxon>Streptomyces</taxon>
    </lineage>
</organism>
<evidence type="ECO:0000256" key="1">
    <source>
        <dbReference type="ARBA" id="ARBA00004370"/>
    </source>
</evidence>
<dbReference type="Proteomes" id="UP001596523">
    <property type="component" value="Unassembled WGS sequence"/>
</dbReference>
<evidence type="ECO:0000256" key="3">
    <source>
        <dbReference type="SAM" id="MobiDB-lite"/>
    </source>
</evidence>
<protein>
    <recommendedName>
        <fullName evidence="7">Mce-associated membrane protein</fullName>
    </recommendedName>
</protein>
<evidence type="ECO:0000313" key="5">
    <source>
        <dbReference type="EMBL" id="MFC7303027.1"/>
    </source>
</evidence>
<dbReference type="RefSeq" id="WP_381825781.1">
    <property type="nucleotide sequence ID" value="NZ_JBHTCF010000001.1"/>
</dbReference>
<dbReference type="PANTHER" id="PTHR37042:SF4">
    <property type="entry name" value="OUTER MEMBRANE PROTEIN RV1973"/>
    <property type="match status" value="1"/>
</dbReference>
<feature type="transmembrane region" description="Helical" evidence="4">
    <location>
        <begin position="33"/>
        <end position="52"/>
    </location>
</feature>
<dbReference type="EMBL" id="JBHTCF010000001">
    <property type="protein sequence ID" value="MFC7303027.1"/>
    <property type="molecule type" value="Genomic_DNA"/>
</dbReference>
<keyword evidence="4" id="KW-0812">Transmembrane</keyword>
<comment type="subcellular location">
    <subcellularLocation>
        <location evidence="1">Membrane</location>
    </subcellularLocation>
</comment>
<evidence type="ECO:0008006" key="7">
    <source>
        <dbReference type="Google" id="ProtNLM"/>
    </source>
</evidence>
<keyword evidence="2 4" id="KW-0472">Membrane</keyword>
<evidence type="ECO:0000256" key="4">
    <source>
        <dbReference type="SAM" id="Phobius"/>
    </source>
</evidence>
<feature type="region of interest" description="Disordered" evidence="3">
    <location>
        <begin position="1"/>
        <end position="27"/>
    </location>
</feature>
<keyword evidence="4" id="KW-1133">Transmembrane helix</keyword>
<dbReference type="PANTHER" id="PTHR37042">
    <property type="entry name" value="OUTER MEMBRANE PROTEIN RV1973"/>
    <property type="match status" value="1"/>
</dbReference>
<sequence length="193" mass="20452">MASVQEQLTPDAADAPAGSGQHRVPRGRRRTTLVLTVGLTVALLLAAAGLGLRTWQLRTEPATGNRALTDAAATEQVAVAVGDALTRVFSYTPENTEATRQAAAELLAGKAATQYEALFGQVAERAGEQRLTLTSHVVRTGVTRLTGREARLLVFLDQVAERKGGKPAEAAAQLSVTARLQGGTWRITELKSR</sequence>